<gene>
    <name evidence="1" type="ORF">RZO55_08680</name>
</gene>
<dbReference type="RefSeq" id="WP_318063896.1">
    <property type="nucleotide sequence ID" value="NZ_JAWONS010000124.1"/>
</dbReference>
<comment type="caution">
    <text evidence="1">The sequence shown here is derived from an EMBL/GenBank/DDBJ whole genome shotgun (WGS) entry which is preliminary data.</text>
</comment>
<reference evidence="1 2" key="1">
    <citation type="submission" date="2023-10" db="EMBL/GenBank/DDBJ databases">
        <title>A novel Glycoside Hydrolase 43-Like Enzyme from Clostrdium boliviensis is an Endo-xylanase, and a Candidate for Xylooligosaccharides Production from Different Xylan Substrates.</title>
        <authorList>
            <person name="Alvarez M.T."/>
            <person name="Rocabado-Villegas L.R."/>
            <person name="Salas-Veizaga D.M."/>
            <person name="Linares-Pasten J.A."/>
            <person name="Gudmundsdottir E.E."/>
            <person name="Hreggvidsson G.O."/>
            <person name="Adlercreutz P."/>
            <person name="Nordberg Karlsson E."/>
        </authorList>
    </citation>
    <scope>NUCLEOTIDE SEQUENCE [LARGE SCALE GENOMIC DNA]</scope>
    <source>
        <strain evidence="1 2">E-1</strain>
    </source>
</reference>
<protein>
    <submittedName>
        <fullName evidence="1">Uncharacterized protein</fullName>
    </submittedName>
</protein>
<keyword evidence="2" id="KW-1185">Reference proteome</keyword>
<evidence type="ECO:0000313" key="2">
    <source>
        <dbReference type="Proteomes" id="UP001276854"/>
    </source>
</evidence>
<dbReference type="Proteomes" id="UP001276854">
    <property type="component" value="Unassembled WGS sequence"/>
</dbReference>
<name>A0ABU4GJ68_9CLOT</name>
<organism evidence="1 2">
    <name type="scientific">Clostridium boliviensis</name>
    <dbReference type="NCBI Taxonomy" id="318465"/>
    <lineage>
        <taxon>Bacteria</taxon>
        <taxon>Bacillati</taxon>
        <taxon>Bacillota</taxon>
        <taxon>Clostridia</taxon>
        <taxon>Eubacteriales</taxon>
        <taxon>Clostridiaceae</taxon>
        <taxon>Clostridium</taxon>
    </lineage>
</organism>
<sequence length="179" mass="21153">MIDEIIMGIINNEDIEEDNTQLVKISLFNEMIYMDMPVMFTEMSIESVKERYTVEPRPQIIYSDESGKINFAFNMLELKISDLQTYAYKIRESIRMVHPNTLFYDEDFITDQDNKSIQCFDFRSSSLEGPTYNVMYLIQVPEKTLLGNFNCPFEVYTKWRPIVKRVIKSITKGEIYESI</sequence>
<proteinExistence type="predicted"/>
<accession>A0ABU4GJ68</accession>
<dbReference type="EMBL" id="JAWONS010000124">
    <property type="protein sequence ID" value="MDW2797649.1"/>
    <property type="molecule type" value="Genomic_DNA"/>
</dbReference>
<evidence type="ECO:0000313" key="1">
    <source>
        <dbReference type="EMBL" id="MDW2797649.1"/>
    </source>
</evidence>